<dbReference type="EMBL" id="CASHSV030000024">
    <property type="protein sequence ID" value="CAJ2638672.1"/>
    <property type="molecule type" value="Genomic_DNA"/>
</dbReference>
<accession>A0ACB0J5K8</accession>
<name>A0ACB0J5K8_TRIPR</name>
<dbReference type="Proteomes" id="UP001177021">
    <property type="component" value="Unassembled WGS sequence"/>
</dbReference>
<reference evidence="1" key="1">
    <citation type="submission" date="2023-10" db="EMBL/GenBank/DDBJ databases">
        <authorList>
            <person name="Rodriguez Cubillos JULIANA M."/>
            <person name="De Vega J."/>
        </authorList>
    </citation>
    <scope>NUCLEOTIDE SEQUENCE</scope>
</reference>
<evidence type="ECO:0000313" key="1">
    <source>
        <dbReference type="EMBL" id="CAJ2638672.1"/>
    </source>
</evidence>
<protein>
    <submittedName>
        <fullName evidence="1">Uncharacterized protein</fullName>
    </submittedName>
</protein>
<evidence type="ECO:0000313" key="2">
    <source>
        <dbReference type="Proteomes" id="UP001177021"/>
    </source>
</evidence>
<comment type="caution">
    <text evidence="1">The sequence shown here is derived from an EMBL/GenBank/DDBJ whole genome shotgun (WGS) entry which is preliminary data.</text>
</comment>
<proteinExistence type="predicted"/>
<organism evidence="1 2">
    <name type="scientific">Trifolium pratense</name>
    <name type="common">Red clover</name>
    <dbReference type="NCBI Taxonomy" id="57577"/>
    <lineage>
        <taxon>Eukaryota</taxon>
        <taxon>Viridiplantae</taxon>
        <taxon>Streptophyta</taxon>
        <taxon>Embryophyta</taxon>
        <taxon>Tracheophyta</taxon>
        <taxon>Spermatophyta</taxon>
        <taxon>Magnoliopsida</taxon>
        <taxon>eudicotyledons</taxon>
        <taxon>Gunneridae</taxon>
        <taxon>Pentapetalae</taxon>
        <taxon>rosids</taxon>
        <taxon>fabids</taxon>
        <taxon>Fabales</taxon>
        <taxon>Fabaceae</taxon>
        <taxon>Papilionoideae</taxon>
        <taxon>50 kb inversion clade</taxon>
        <taxon>NPAAA clade</taxon>
        <taxon>Hologalegina</taxon>
        <taxon>IRL clade</taxon>
        <taxon>Trifolieae</taxon>
        <taxon>Trifolium</taxon>
    </lineage>
</organism>
<keyword evidence="2" id="KW-1185">Reference proteome</keyword>
<sequence>MAETAVLFALGEVFQFLKQETNLLRGVHTDFSDIKDELESIQVFLKDADRRAADEADTNDGIRTWVKQLREVSFRIEDVIDEYLRLIHRTDPPGCGSIVCKIPSLIKTLIPHHKIASEILDIKLSIRGIKERSERYNFQISHEPGLSSHSSSTRETENGRWRDPRLSSLFIEETETVGIEVPKEELSGWLLDGSAERTAISVVGMGGLGKTTLAKLVFDSQKVSAHFDCRACVTVSQSYTVRGLLINIMDQFFRGTDDPLPQMLHKMDDKSLIIEVRQYLQHKRFLILFDDVWQEDFSDQIEFSMPNNNKGSRIIVTTRMMHVAEFFKKSFVVHIHKLQLLPPNKAWELFCKKAFRFELGGHCPSDLEAESKEIVQKCKQLPLAIVAIGGLLSTKSKTMIEWQKVSQNLSLELGRNAHLTSLTKILSLSYDGLPYYLKPCILYFCLYPDHCVINHRRLTRQWIAEGFVKLEDRRTPEQVAEEYLSELIQRSLVQVSNVGFEGKVQTCQVHDLLREVMIRKIKDLSFCHCVHEDSESIAVGKTRRLSMAISSNNVLRSTNISRFRAIHVFENSGSLEHFICMLCSRSRILKVLDIEGTSLNHIPKNLGNLFHLRYINLRNTKVKTLPKSVGELQNLETLDLRETLVHEIPSEINKLKKLRHLLAFHRNYDDRYSALRSTTGVRVEKGIKNLTSLQNIYYVEVDHGGVDLIEEMKMLKQLRKLGLKHVRSEHGNAISAAVVEMQHLESLYITALVEDEIIDLNFVSIPPKLQRLHLQARLEKLPDWIPKFESLVQIMLALSKLKDDPMQSLKNLPNLLKLSLWENAYDGEILHFENGGFQKLKELILSHLSGVNSILIEKGALLSLENLKMEKIPQLKEVPSGIKPLDKLKVIDLVDMPDEFVKSIDPDEGRNHWIIMHVPIVFIRQWFGPKFYDYEIRTINSSSKES</sequence>
<gene>
    <name evidence="1" type="ORF">MILVUS5_LOCUS8831</name>
</gene>